<evidence type="ECO:0000313" key="2">
    <source>
        <dbReference type="EMBL" id="KAK2955328.1"/>
    </source>
</evidence>
<reference evidence="2 3" key="1">
    <citation type="journal article" date="2022" name="bioRxiv">
        <title>Genomics of Preaxostyla Flagellates Illuminates Evolutionary Transitions and the Path Towards Mitochondrial Loss.</title>
        <authorList>
            <person name="Novak L.V.F."/>
            <person name="Treitli S.C."/>
            <person name="Pyrih J."/>
            <person name="Halakuc P."/>
            <person name="Pipaliya S.V."/>
            <person name="Vacek V."/>
            <person name="Brzon O."/>
            <person name="Soukal P."/>
            <person name="Eme L."/>
            <person name="Dacks J.B."/>
            <person name="Karnkowska A."/>
            <person name="Elias M."/>
            <person name="Hampl V."/>
        </authorList>
    </citation>
    <scope>NUCLEOTIDE SEQUENCE [LARGE SCALE GENOMIC DNA]</scope>
    <source>
        <strain evidence="2">NAU3</strain>
        <tissue evidence="2">Gut</tissue>
    </source>
</reference>
<comment type="caution">
    <text evidence="2">The sequence shown here is derived from an EMBL/GenBank/DDBJ whole genome shotgun (WGS) entry which is preliminary data.</text>
</comment>
<dbReference type="EMBL" id="JARBJD010000068">
    <property type="protein sequence ID" value="KAK2955328.1"/>
    <property type="molecule type" value="Genomic_DNA"/>
</dbReference>
<gene>
    <name evidence="2" type="ORF">BLNAU_9719</name>
</gene>
<protein>
    <submittedName>
        <fullName evidence="2">Uncharacterized protein</fullName>
    </submittedName>
</protein>
<keyword evidence="3" id="KW-1185">Reference proteome</keyword>
<sequence>MPSLARGETEPRSKKSRVVIWRRPVHSQLQERGTAEAVESDESLSDSKRSSQSSMSGLFFPYIDRTEKSVRSVLNPARAQFSVEVPFCSTVTPSCEPARILLLAA</sequence>
<evidence type="ECO:0000256" key="1">
    <source>
        <dbReference type="SAM" id="MobiDB-lite"/>
    </source>
</evidence>
<name>A0ABQ9XV20_9EUKA</name>
<feature type="region of interest" description="Disordered" evidence="1">
    <location>
        <begin position="30"/>
        <end position="55"/>
    </location>
</feature>
<accession>A0ABQ9XV20</accession>
<evidence type="ECO:0000313" key="3">
    <source>
        <dbReference type="Proteomes" id="UP001281761"/>
    </source>
</evidence>
<dbReference type="Proteomes" id="UP001281761">
    <property type="component" value="Unassembled WGS sequence"/>
</dbReference>
<organism evidence="2 3">
    <name type="scientific">Blattamonas nauphoetae</name>
    <dbReference type="NCBI Taxonomy" id="2049346"/>
    <lineage>
        <taxon>Eukaryota</taxon>
        <taxon>Metamonada</taxon>
        <taxon>Preaxostyla</taxon>
        <taxon>Oxymonadida</taxon>
        <taxon>Blattamonas</taxon>
    </lineage>
</organism>
<proteinExistence type="predicted"/>